<dbReference type="KEGG" id="dan:6497429"/>
<feature type="compositionally biased region" description="Polar residues" evidence="1">
    <location>
        <begin position="1"/>
        <end position="20"/>
    </location>
</feature>
<dbReference type="HOGENOM" id="CLU_117823_0_0_1"/>
<dbReference type="GeneID" id="6497429"/>
<accession>B3MJB2</accession>
<evidence type="ECO:0000313" key="2">
    <source>
        <dbReference type="EMBL" id="EDV31322.2"/>
    </source>
</evidence>
<reference evidence="2 3" key="1">
    <citation type="journal article" date="2007" name="Nature">
        <title>Evolution of genes and genomes on the Drosophila phylogeny.</title>
        <authorList>
            <consortium name="Drosophila 12 Genomes Consortium"/>
            <person name="Clark A.G."/>
            <person name="Eisen M.B."/>
            <person name="Smith D.R."/>
            <person name="Bergman C.M."/>
            <person name="Oliver B."/>
            <person name="Markow T.A."/>
            <person name="Kaufman T.C."/>
            <person name="Kellis M."/>
            <person name="Gelbart W."/>
            <person name="Iyer V.N."/>
            <person name="Pollard D.A."/>
            <person name="Sackton T.B."/>
            <person name="Larracuente A.M."/>
            <person name="Singh N.D."/>
            <person name="Abad J.P."/>
            <person name="Abt D.N."/>
            <person name="Adryan B."/>
            <person name="Aguade M."/>
            <person name="Akashi H."/>
            <person name="Anderson W.W."/>
            <person name="Aquadro C.F."/>
            <person name="Ardell D.H."/>
            <person name="Arguello R."/>
            <person name="Artieri C.G."/>
            <person name="Barbash D.A."/>
            <person name="Barker D."/>
            <person name="Barsanti P."/>
            <person name="Batterham P."/>
            <person name="Batzoglou S."/>
            <person name="Begun D."/>
            <person name="Bhutkar A."/>
            <person name="Blanco E."/>
            <person name="Bosak S.A."/>
            <person name="Bradley R.K."/>
            <person name="Brand A.D."/>
            <person name="Brent M.R."/>
            <person name="Brooks A.N."/>
            <person name="Brown R.H."/>
            <person name="Butlin R.K."/>
            <person name="Caggese C."/>
            <person name="Calvi B.R."/>
            <person name="Bernardo de Carvalho A."/>
            <person name="Caspi A."/>
            <person name="Castrezana S."/>
            <person name="Celniker S.E."/>
            <person name="Chang J.L."/>
            <person name="Chapple C."/>
            <person name="Chatterji S."/>
            <person name="Chinwalla A."/>
            <person name="Civetta A."/>
            <person name="Clifton S.W."/>
            <person name="Comeron J.M."/>
            <person name="Costello J.C."/>
            <person name="Coyne J.A."/>
            <person name="Daub J."/>
            <person name="David R.G."/>
            <person name="Delcher A.L."/>
            <person name="Delehaunty K."/>
            <person name="Do C.B."/>
            <person name="Ebling H."/>
            <person name="Edwards K."/>
            <person name="Eickbush T."/>
            <person name="Evans J.D."/>
            <person name="Filipski A."/>
            <person name="Findeiss S."/>
            <person name="Freyhult E."/>
            <person name="Fulton L."/>
            <person name="Fulton R."/>
            <person name="Garcia A.C."/>
            <person name="Gardiner A."/>
            <person name="Garfield D.A."/>
            <person name="Garvin B.E."/>
            <person name="Gibson G."/>
            <person name="Gilbert D."/>
            <person name="Gnerre S."/>
            <person name="Godfrey J."/>
            <person name="Good R."/>
            <person name="Gotea V."/>
            <person name="Gravely B."/>
            <person name="Greenberg A.J."/>
            <person name="Griffiths-Jones S."/>
            <person name="Gross S."/>
            <person name="Guigo R."/>
            <person name="Gustafson E.A."/>
            <person name="Haerty W."/>
            <person name="Hahn M.W."/>
            <person name="Halligan D.L."/>
            <person name="Halpern A.L."/>
            <person name="Halter G.M."/>
            <person name="Han M.V."/>
            <person name="Heger A."/>
            <person name="Hillier L."/>
            <person name="Hinrichs A.S."/>
            <person name="Holmes I."/>
            <person name="Hoskins R.A."/>
            <person name="Hubisz M.J."/>
            <person name="Hultmark D."/>
            <person name="Huntley M.A."/>
            <person name="Jaffe D.B."/>
            <person name="Jagadeeshan S."/>
            <person name="Jeck W.R."/>
            <person name="Johnson J."/>
            <person name="Jones C.D."/>
            <person name="Jordan W.C."/>
            <person name="Karpen G.H."/>
            <person name="Kataoka E."/>
            <person name="Keightley P.D."/>
            <person name="Kheradpour P."/>
            <person name="Kirkness E.F."/>
            <person name="Koerich L.B."/>
            <person name="Kristiansen K."/>
            <person name="Kudrna D."/>
            <person name="Kulathinal R.J."/>
            <person name="Kumar S."/>
            <person name="Kwok R."/>
            <person name="Lander E."/>
            <person name="Langley C.H."/>
            <person name="Lapoint R."/>
            <person name="Lazzaro B.P."/>
            <person name="Lee S.J."/>
            <person name="Levesque L."/>
            <person name="Li R."/>
            <person name="Lin C.F."/>
            <person name="Lin M.F."/>
            <person name="Lindblad-Toh K."/>
            <person name="Llopart A."/>
            <person name="Long M."/>
            <person name="Low L."/>
            <person name="Lozovsky E."/>
            <person name="Lu J."/>
            <person name="Luo M."/>
            <person name="Machado C.A."/>
            <person name="Makalowski W."/>
            <person name="Marzo M."/>
            <person name="Matsuda M."/>
            <person name="Matzkin L."/>
            <person name="McAllister B."/>
            <person name="McBride C.S."/>
            <person name="McKernan B."/>
            <person name="McKernan K."/>
            <person name="Mendez-Lago M."/>
            <person name="Minx P."/>
            <person name="Mollenhauer M.U."/>
            <person name="Montooth K."/>
            <person name="Mount S.M."/>
            <person name="Mu X."/>
            <person name="Myers E."/>
            <person name="Negre B."/>
            <person name="Newfeld S."/>
            <person name="Nielsen R."/>
            <person name="Noor M.A."/>
            <person name="O'Grady P."/>
            <person name="Pachter L."/>
            <person name="Papaceit M."/>
            <person name="Parisi M.J."/>
            <person name="Parisi M."/>
            <person name="Parts L."/>
            <person name="Pedersen J.S."/>
            <person name="Pesole G."/>
            <person name="Phillippy A.M."/>
            <person name="Ponting C.P."/>
            <person name="Pop M."/>
            <person name="Porcelli D."/>
            <person name="Powell J.R."/>
            <person name="Prohaska S."/>
            <person name="Pruitt K."/>
            <person name="Puig M."/>
            <person name="Quesneville H."/>
            <person name="Ram K.R."/>
            <person name="Rand D."/>
            <person name="Rasmussen M.D."/>
            <person name="Reed L.K."/>
            <person name="Reenan R."/>
            <person name="Reily A."/>
            <person name="Remington K.A."/>
            <person name="Rieger T.T."/>
            <person name="Ritchie M.G."/>
            <person name="Robin C."/>
            <person name="Rogers Y.H."/>
            <person name="Rohde C."/>
            <person name="Rozas J."/>
            <person name="Rubenfield M.J."/>
            <person name="Ruiz A."/>
            <person name="Russo S."/>
            <person name="Salzberg S.L."/>
            <person name="Sanchez-Gracia A."/>
            <person name="Saranga D.J."/>
            <person name="Sato H."/>
            <person name="Schaeffer S.W."/>
            <person name="Schatz M.C."/>
            <person name="Schlenke T."/>
            <person name="Schwartz R."/>
            <person name="Segarra C."/>
            <person name="Singh R.S."/>
            <person name="Sirot L."/>
            <person name="Sirota M."/>
            <person name="Sisneros N.B."/>
            <person name="Smith C.D."/>
            <person name="Smith T.F."/>
            <person name="Spieth J."/>
            <person name="Stage D.E."/>
            <person name="Stark A."/>
            <person name="Stephan W."/>
            <person name="Strausberg R.L."/>
            <person name="Strempel S."/>
            <person name="Sturgill D."/>
            <person name="Sutton G."/>
            <person name="Sutton G.G."/>
            <person name="Tao W."/>
            <person name="Teichmann S."/>
            <person name="Tobari Y.N."/>
            <person name="Tomimura Y."/>
            <person name="Tsolas J.M."/>
            <person name="Valente V.L."/>
            <person name="Venter E."/>
            <person name="Venter J.C."/>
            <person name="Vicario S."/>
            <person name="Vieira F.G."/>
            <person name="Vilella A.J."/>
            <person name="Villasante A."/>
            <person name="Walenz B."/>
            <person name="Wang J."/>
            <person name="Wasserman M."/>
            <person name="Watts T."/>
            <person name="Wilson D."/>
            <person name="Wilson R.K."/>
            <person name="Wing R.A."/>
            <person name="Wolfner M.F."/>
            <person name="Wong A."/>
            <person name="Wong G.K."/>
            <person name="Wu C.I."/>
            <person name="Wu G."/>
            <person name="Yamamoto D."/>
            <person name="Yang H.P."/>
            <person name="Yang S.P."/>
            <person name="Yorke J.A."/>
            <person name="Yoshida K."/>
            <person name="Zdobnov E."/>
            <person name="Zhang P."/>
            <person name="Zhang Y."/>
            <person name="Zimin A.V."/>
            <person name="Baldwin J."/>
            <person name="Abdouelleil A."/>
            <person name="Abdulkadir J."/>
            <person name="Abebe A."/>
            <person name="Abera B."/>
            <person name="Abreu J."/>
            <person name="Acer S.C."/>
            <person name="Aftuck L."/>
            <person name="Alexander A."/>
            <person name="An P."/>
            <person name="Anderson E."/>
            <person name="Anderson S."/>
            <person name="Arachi H."/>
            <person name="Azer M."/>
            <person name="Bachantsang P."/>
            <person name="Barry A."/>
            <person name="Bayul T."/>
            <person name="Berlin A."/>
            <person name="Bessette D."/>
            <person name="Bloom T."/>
            <person name="Blye J."/>
            <person name="Boguslavskiy L."/>
            <person name="Bonnet C."/>
            <person name="Boukhgalter B."/>
            <person name="Bourzgui I."/>
            <person name="Brown A."/>
            <person name="Cahill P."/>
            <person name="Channer S."/>
            <person name="Cheshatsang Y."/>
            <person name="Chuda L."/>
            <person name="Citroen M."/>
            <person name="Collymore A."/>
            <person name="Cooke P."/>
            <person name="Costello M."/>
            <person name="D'Aco K."/>
            <person name="Daza R."/>
            <person name="De Haan G."/>
            <person name="DeGray S."/>
            <person name="DeMaso C."/>
            <person name="Dhargay N."/>
            <person name="Dooley K."/>
            <person name="Dooley E."/>
            <person name="Doricent M."/>
            <person name="Dorje P."/>
            <person name="Dorjee K."/>
            <person name="Dupes A."/>
            <person name="Elong R."/>
            <person name="Falk J."/>
            <person name="Farina A."/>
            <person name="Faro S."/>
            <person name="Ferguson D."/>
            <person name="Fisher S."/>
            <person name="Foley C.D."/>
            <person name="Franke A."/>
            <person name="Friedrich D."/>
            <person name="Gadbois L."/>
            <person name="Gearin G."/>
            <person name="Gearin C.R."/>
            <person name="Giannoukos G."/>
            <person name="Goode T."/>
            <person name="Graham J."/>
            <person name="Grandbois E."/>
            <person name="Grewal S."/>
            <person name="Gyaltsen K."/>
            <person name="Hafez N."/>
            <person name="Hagos B."/>
            <person name="Hall J."/>
            <person name="Henson C."/>
            <person name="Hollinger A."/>
            <person name="Honan T."/>
            <person name="Huard M.D."/>
            <person name="Hughes L."/>
            <person name="Hurhula B."/>
            <person name="Husby M.E."/>
            <person name="Kamat A."/>
            <person name="Kanga B."/>
            <person name="Kashin S."/>
            <person name="Khazanovich D."/>
            <person name="Kisner P."/>
            <person name="Lance K."/>
            <person name="Lara M."/>
            <person name="Lee W."/>
            <person name="Lennon N."/>
            <person name="Letendre F."/>
            <person name="LeVine R."/>
            <person name="Lipovsky A."/>
            <person name="Liu X."/>
            <person name="Liu J."/>
            <person name="Liu S."/>
            <person name="Lokyitsang T."/>
            <person name="Lokyitsang Y."/>
            <person name="Lubonja R."/>
            <person name="Lui A."/>
            <person name="MacDonald P."/>
            <person name="Magnisalis V."/>
            <person name="Maru K."/>
            <person name="Matthews C."/>
            <person name="McCusker W."/>
            <person name="McDonough S."/>
            <person name="Mehta T."/>
            <person name="Meldrim J."/>
            <person name="Meneus L."/>
            <person name="Mihai O."/>
            <person name="Mihalev A."/>
            <person name="Mihova T."/>
            <person name="Mittelman R."/>
            <person name="Mlenga V."/>
            <person name="Montmayeur A."/>
            <person name="Mulrain L."/>
            <person name="Navidi A."/>
            <person name="Naylor J."/>
            <person name="Negash T."/>
            <person name="Nguyen T."/>
            <person name="Nguyen N."/>
            <person name="Nicol R."/>
            <person name="Norbu C."/>
            <person name="Norbu N."/>
            <person name="Novod N."/>
            <person name="O'Neill B."/>
            <person name="Osman S."/>
            <person name="Markiewicz E."/>
            <person name="Oyono O.L."/>
            <person name="Patti C."/>
            <person name="Phunkhang P."/>
            <person name="Pierre F."/>
            <person name="Priest M."/>
            <person name="Raghuraman S."/>
            <person name="Rege F."/>
            <person name="Reyes R."/>
            <person name="Rise C."/>
            <person name="Rogov P."/>
            <person name="Ross K."/>
            <person name="Ryan E."/>
            <person name="Settipalli S."/>
            <person name="Shea T."/>
            <person name="Sherpa N."/>
            <person name="Shi L."/>
            <person name="Shih D."/>
            <person name="Sparrow T."/>
            <person name="Spaulding J."/>
            <person name="Stalker J."/>
            <person name="Stange-Thomann N."/>
            <person name="Stavropoulos S."/>
            <person name="Stone C."/>
            <person name="Strader C."/>
            <person name="Tesfaye S."/>
            <person name="Thomson T."/>
            <person name="Thoulutsang Y."/>
            <person name="Thoulutsang D."/>
            <person name="Topham K."/>
            <person name="Topping I."/>
            <person name="Tsamla T."/>
            <person name="Vassiliev H."/>
            <person name="Vo A."/>
            <person name="Wangchuk T."/>
            <person name="Wangdi T."/>
            <person name="Weiand M."/>
            <person name="Wilkinson J."/>
            <person name="Wilson A."/>
            <person name="Yadav S."/>
            <person name="Young G."/>
            <person name="Yu Q."/>
            <person name="Zembek L."/>
            <person name="Zhong D."/>
            <person name="Zimmer A."/>
            <person name="Zwirko Z."/>
            <person name="Jaffe D.B."/>
            <person name="Alvarez P."/>
            <person name="Brockman W."/>
            <person name="Butler J."/>
            <person name="Chin C."/>
            <person name="Gnerre S."/>
            <person name="Grabherr M."/>
            <person name="Kleber M."/>
            <person name="Mauceli E."/>
            <person name="MacCallum I."/>
        </authorList>
    </citation>
    <scope>NUCLEOTIDE SEQUENCE [LARGE SCALE GENOMIC DNA]</scope>
    <source>
        <strain evidence="3">Tucson 14024-0371.13</strain>
    </source>
</reference>
<dbReference type="EMBL" id="CH902620">
    <property type="protein sequence ID" value="EDV31322.2"/>
    <property type="molecule type" value="Genomic_DNA"/>
</dbReference>
<dbReference type="Proteomes" id="UP000007801">
    <property type="component" value="Unassembled WGS sequence"/>
</dbReference>
<name>B3MJB2_DROAN</name>
<dbReference type="AlphaFoldDB" id="B3MJB2"/>
<dbReference type="SMR" id="B3MJB2"/>
<gene>
    <name evidence="2" type="primary">Dana\GF14607</name>
    <name evidence="2" type="synonym">dana_GLEANR_15371</name>
    <name evidence="2" type="ORF">GF14607</name>
</gene>
<dbReference type="OrthoDB" id="17066at2759"/>
<dbReference type="eggNOG" id="ENOG502S092">
    <property type="taxonomic scope" value="Eukaryota"/>
</dbReference>
<keyword evidence="3" id="KW-1185">Reference proteome</keyword>
<protein>
    <submittedName>
        <fullName evidence="2">Uncharacterized protein</fullName>
    </submittedName>
</protein>
<evidence type="ECO:0000313" key="3">
    <source>
        <dbReference type="Proteomes" id="UP000007801"/>
    </source>
</evidence>
<feature type="region of interest" description="Disordered" evidence="1">
    <location>
        <begin position="1"/>
        <end position="39"/>
    </location>
</feature>
<dbReference type="InParanoid" id="B3MJB2"/>
<dbReference type="FunCoup" id="B3MJB2">
    <property type="interactions" value="2"/>
</dbReference>
<dbReference type="STRING" id="7217.B3MJB2"/>
<evidence type="ECO:0000256" key="1">
    <source>
        <dbReference type="SAM" id="MobiDB-lite"/>
    </source>
</evidence>
<proteinExistence type="predicted"/>
<sequence length="213" mass="24209">MTKANKTPQKSCEPNSNSPLTPVRYLDSPRHQSPTSHDANLATCRTRLESLVKQIQDNYAKWKLAQQRGTSICYTIEAKKTKSLENEKSTSYPDDLILPCNKLAIIASIFVDIANNTREILRQLRALCKMPGAAADTTFYKSWKLPQFVAFTNELSERYAQEAVIKKRVAENIAHSTDRSELISHTTFWEFPEHVDSYVQLGFLILAEEVSLK</sequence>
<organism evidence="2 3">
    <name type="scientific">Drosophila ananassae</name>
    <name type="common">Fruit fly</name>
    <dbReference type="NCBI Taxonomy" id="7217"/>
    <lineage>
        <taxon>Eukaryota</taxon>
        <taxon>Metazoa</taxon>
        <taxon>Ecdysozoa</taxon>
        <taxon>Arthropoda</taxon>
        <taxon>Hexapoda</taxon>
        <taxon>Insecta</taxon>
        <taxon>Pterygota</taxon>
        <taxon>Neoptera</taxon>
        <taxon>Endopterygota</taxon>
        <taxon>Diptera</taxon>
        <taxon>Brachycera</taxon>
        <taxon>Muscomorpha</taxon>
        <taxon>Ephydroidea</taxon>
        <taxon>Drosophilidae</taxon>
        <taxon>Drosophila</taxon>
        <taxon>Sophophora</taxon>
    </lineage>
</organism>